<dbReference type="Proteomes" id="UP001358417">
    <property type="component" value="Unassembled WGS sequence"/>
</dbReference>
<reference evidence="3 4" key="1">
    <citation type="submission" date="2023-08" db="EMBL/GenBank/DDBJ databases">
        <title>Black Yeasts Isolated from many extreme environments.</title>
        <authorList>
            <person name="Coleine C."/>
            <person name="Stajich J.E."/>
            <person name="Selbmann L."/>
        </authorList>
    </citation>
    <scope>NUCLEOTIDE SEQUENCE [LARGE SCALE GENOMIC DNA]</scope>
    <source>
        <strain evidence="3 4">CCFEE 5792</strain>
    </source>
</reference>
<evidence type="ECO:0000313" key="4">
    <source>
        <dbReference type="Proteomes" id="UP001358417"/>
    </source>
</evidence>
<dbReference type="EMBL" id="JAVRRD010000013">
    <property type="protein sequence ID" value="KAK5052764.1"/>
    <property type="molecule type" value="Genomic_DNA"/>
</dbReference>
<dbReference type="AlphaFoldDB" id="A0AAV9NAA3"/>
<dbReference type="RefSeq" id="XP_064706464.1">
    <property type="nucleotide sequence ID" value="XM_064846239.1"/>
</dbReference>
<organism evidence="3 4">
    <name type="scientific">Exophiala bonariae</name>
    <dbReference type="NCBI Taxonomy" id="1690606"/>
    <lineage>
        <taxon>Eukaryota</taxon>
        <taxon>Fungi</taxon>
        <taxon>Dikarya</taxon>
        <taxon>Ascomycota</taxon>
        <taxon>Pezizomycotina</taxon>
        <taxon>Eurotiomycetes</taxon>
        <taxon>Chaetothyriomycetidae</taxon>
        <taxon>Chaetothyriales</taxon>
        <taxon>Herpotrichiellaceae</taxon>
        <taxon>Exophiala</taxon>
    </lineage>
</organism>
<feature type="region of interest" description="Disordered" evidence="1">
    <location>
        <begin position="252"/>
        <end position="271"/>
    </location>
</feature>
<feature type="region of interest" description="Disordered" evidence="1">
    <location>
        <begin position="292"/>
        <end position="324"/>
    </location>
</feature>
<comment type="caution">
    <text evidence="3">The sequence shown here is derived from an EMBL/GenBank/DDBJ whole genome shotgun (WGS) entry which is preliminary data.</text>
</comment>
<keyword evidence="4" id="KW-1185">Reference proteome</keyword>
<proteinExistence type="predicted"/>
<evidence type="ECO:0000256" key="2">
    <source>
        <dbReference type="SAM" id="Phobius"/>
    </source>
</evidence>
<gene>
    <name evidence="3" type="ORF">LTR84_002630</name>
</gene>
<keyword evidence="2" id="KW-0812">Transmembrane</keyword>
<dbReference type="GeneID" id="89970837"/>
<feature type="compositionally biased region" description="Basic and acidic residues" evidence="1">
    <location>
        <begin position="39"/>
        <end position="49"/>
    </location>
</feature>
<name>A0AAV9NAA3_9EURO</name>
<evidence type="ECO:0000313" key="3">
    <source>
        <dbReference type="EMBL" id="KAK5052764.1"/>
    </source>
</evidence>
<accession>A0AAV9NAA3</accession>
<evidence type="ECO:0000256" key="1">
    <source>
        <dbReference type="SAM" id="MobiDB-lite"/>
    </source>
</evidence>
<sequence>MNTAGAIAFCTVGSVIAVIAAIQCYRIWQQDKKLKKARLKDAPSDERDNTTNTTADLKSDGEHRGGGLTIPGDTPNTTQLGKSLELYPPPAWTGGSGTRPNSGYDGLEVVSSTPDMVQRKDFAIPVSTSQAQQRPGGSSWTGSWTEYANSITNFGNGQVRNVVSEQKLHQTPALQHQNQGLLQPSSMALPSRSPSPISAVQGAAQFVQGESMNHHSQRNENSTSIYSMPSTVELATPSPLAYRPYTPRIGQEMYSRTPSKSPEAVGGRTNIREKDSSIQELENPMQRVSNCSTASQIDAQPPDRPFSGARAHNRHMSTESHKYRAYHPSVDEGKVPNLLPRPAAPLHSHSTSLPVTGEQQVTISKRTASEQVRSVHQKPGRFSLNALTTALPKGKR</sequence>
<keyword evidence="2" id="KW-0472">Membrane</keyword>
<feature type="region of interest" description="Disordered" evidence="1">
    <location>
        <begin position="36"/>
        <end position="104"/>
    </location>
</feature>
<feature type="transmembrane region" description="Helical" evidence="2">
    <location>
        <begin position="6"/>
        <end position="28"/>
    </location>
</feature>
<keyword evidence="2" id="KW-1133">Transmembrane helix</keyword>
<protein>
    <submittedName>
        <fullName evidence="3">Uncharacterized protein</fullName>
    </submittedName>
</protein>